<dbReference type="OrthoDB" id="9767256at2"/>
<dbReference type="Proteomes" id="UP000075670">
    <property type="component" value="Unassembled WGS sequence"/>
</dbReference>
<comment type="caution">
    <text evidence="7">The sequence shown here is derived from an EMBL/GenBank/DDBJ whole genome shotgun (WGS) entry which is preliminary data.</text>
</comment>
<accession>A0A151AY19</accession>
<dbReference type="Gene3D" id="1.10.45.10">
    <property type="entry name" value="Vanillyl-alcohol Oxidase, Chain A, domain 4"/>
    <property type="match status" value="1"/>
</dbReference>
<sequence>MQASLQQELARIVGKDRVLASPEDLLCYSYDGTFVAYKPDVVVKPASTEQVARVLELACREGIPVHPRGAGTGLSGGSVPRGGGIALVMTAMNTIYEINPEDMLAVAGPGVITAGLHRAVEERGLFYPPDPGSAEFCTLGGNVAECAGGPRALKYGVTRDYILGLEVVLADGRVIHPGGRTVKNVTGYDLCRLFTGSEGTLGVITKITLRLIPKPQAVKTILAAFKDLVQTGEAVNAILSAGIIPRTLEIMDSVSITIVEQFSPCGLPREAAAVLLIETDGDREQAQREAERVVAVLKEVGAAEIRFAADAREAGDLWRARRAVSPAITRIKPTKISEDATVPRSRVPAMIRRLGQIREKYQIDLVIFGHAGDGNLHPNIACDRRDAGEMQRVEKAIAEIFQAALELGGTLSGEHGIGLLKAPFLMAELGEAGYQAMQDIKRSLDPKNILNPHKIFSE</sequence>
<dbReference type="PATRIC" id="fig|1122241.3.peg.1196"/>
<dbReference type="InterPro" id="IPR016169">
    <property type="entry name" value="FAD-bd_PCMH_sub2"/>
</dbReference>
<dbReference type="PANTHER" id="PTHR42934:SF3">
    <property type="entry name" value="D-LACTATE DEHYDROGENASE"/>
    <property type="match status" value="1"/>
</dbReference>
<dbReference type="AlphaFoldDB" id="A0A151AY19"/>
<dbReference type="FunFam" id="3.30.70.2740:FF:000001">
    <property type="entry name" value="D-lactate dehydrogenase mitochondrial"/>
    <property type="match status" value="1"/>
</dbReference>
<keyword evidence="5 7" id="KW-0560">Oxidoreductase</keyword>
<dbReference type="InterPro" id="IPR016164">
    <property type="entry name" value="FAD-linked_Oxase-like_C"/>
</dbReference>
<organism evidence="7 8">
    <name type="scientific">Moorella mulderi DSM 14980</name>
    <dbReference type="NCBI Taxonomy" id="1122241"/>
    <lineage>
        <taxon>Bacteria</taxon>
        <taxon>Bacillati</taxon>
        <taxon>Bacillota</taxon>
        <taxon>Clostridia</taxon>
        <taxon>Neomoorellales</taxon>
        <taxon>Neomoorellaceae</taxon>
        <taxon>Neomoorella</taxon>
    </lineage>
</organism>
<reference evidence="7 8" key="1">
    <citation type="submission" date="2016-02" db="EMBL/GenBank/DDBJ databases">
        <title>Genome sequence of Moorella mulderi DSM 14980.</title>
        <authorList>
            <person name="Poehlein A."/>
            <person name="Daniel R."/>
        </authorList>
    </citation>
    <scope>NUCLEOTIDE SEQUENCE [LARGE SCALE GENOMIC DNA]</scope>
    <source>
        <strain evidence="7 8">DSM 14980</strain>
    </source>
</reference>
<dbReference type="PROSITE" id="PS51387">
    <property type="entry name" value="FAD_PCMH"/>
    <property type="match status" value="1"/>
</dbReference>
<protein>
    <submittedName>
        <fullName evidence="7">Putative FAD-linked oxidoreductase</fullName>
        <ecNumber evidence="7">1.-.-.-</ecNumber>
    </submittedName>
</protein>
<dbReference type="Gene3D" id="3.30.43.10">
    <property type="entry name" value="Uridine Diphospho-n-acetylenolpyruvylglucosamine Reductase, domain 2"/>
    <property type="match status" value="1"/>
</dbReference>
<dbReference type="GO" id="GO:0016491">
    <property type="term" value="F:oxidoreductase activity"/>
    <property type="evidence" value="ECO:0007669"/>
    <property type="project" value="UniProtKB-KW"/>
</dbReference>
<dbReference type="Gene3D" id="3.30.70.2740">
    <property type="match status" value="1"/>
</dbReference>
<feature type="domain" description="FAD-binding PCMH-type" evidence="6">
    <location>
        <begin position="35"/>
        <end position="214"/>
    </location>
</feature>
<keyword evidence="4" id="KW-0274">FAD</keyword>
<dbReference type="Pfam" id="PF01565">
    <property type="entry name" value="FAD_binding_4"/>
    <property type="match status" value="1"/>
</dbReference>
<keyword evidence="3" id="KW-0285">Flavoprotein</keyword>
<dbReference type="Gene3D" id="3.30.70.2190">
    <property type="match status" value="1"/>
</dbReference>
<dbReference type="PANTHER" id="PTHR42934">
    <property type="entry name" value="GLYCOLATE OXIDASE SUBUNIT GLCD"/>
    <property type="match status" value="1"/>
</dbReference>
<comment type="cofactor">
    <cofactor evidence="1">
        <name>FAD</name>
        <dbReference type="ChEBI" id="CHEBI:57692"/>
    </cofactor>
</comment>
<evidence type="ECO:0000256" key="3">
    <source>
        <dbReference type="ARBA" id="ARBA00022630"/>
    </source>
</evidence>
<dbReference type="SUPFAM" id="SSF56176">
    <property type="entry name" value="FAD-binding/transporter-associated domain-like"/>
    <property type="match status" value="1"/>
</dbReference>
<dbReference type="FunFam" id="1.10.45.10:FF:000001">
    <property type="entry name" value="D-lactate dehydrogenase mitochondrial"/>
    <property type="match status" value="1"/>
</dbReference>
<evidence type="ECO:0000256" key="5">
    <source>
        <dbReference type="ARBA" id="ARBA00023002"/>
    </source>
</evidence>
<dbReference type="InterPro" id="IPR016167">
    <property type="entry name" value="FAD-bd_PCMH_sub1"/>
</dbReference>
<dbReference type="InterPro" id="IPR006094">
    <property type="entry name" value="Oxid_FAD_bind_N"/>
</dbReference>
<dbReference type="Gene3D" id="3.30.465.10">
    <property type="match status" value="1"/>
</dbReference>
<dbReference type="InterPro" id="IPR016171">
    <property type="entry name" value="Vanillyl_alc_oxidase_C-sub2"/>
</dbReference>
<dbReference type="RefSeq" id="WP_062282632.1">
    <property type="nucleotide sequence ID" value="NZ_LTBC01000003.1"/>
</dbReference>
<dbReference type="GO" id="GO:0071949">
    <property type="term" value="F:FAD binding"/>
    <property type="evidence" value="ECO:0007669"/>
    <property type="project" value="InterPro"/>
</dbReference>
<keyword evidence="8" id="KW-1185">Reference proteome</keyword>
<proteinExistence type="inferred from homology"/>
<evidence type="ECO:0000259" key="6">
    <source>
        <dbReference type="PROSITE" id="PS51387"/>
    </source>
</evidence>
<dbReference type="InterPro" id="IPR004113">
    <property type="entry name" value="FAD-bd_oxidored_4_C"/>
</dbReference>
<dbReference type="Pfam" id="PF02913">
    <property type="entry name" value="FAD-oxidase_C"/>
    <property type="match status" value="1"/>
</dbReference>
<dbReference type="EMBL" id="LTBC01000003">
    <property type="protein sequence ID" value="KYH32536.1"/>
    <property type="molecule type" value="Genomic_DNA"/>
</dbReference>
<dbReference type="EC" id="1.-.-.-" evidence="7"/>
<dbReference type="InterPro" id="IPR036318">
    <property type="entry name" value="FAD-bd_PCMH-like_sf"/>
</dbReference>
<dbReference type="InterPro" id="IPR016166">
    <property type="entry name" value="FAD-bd_PCMH"/>
</dbReference>
<evidence type="ECO:0000256" key="2">
    <source>
        <dbReference type="ARBA" id="ARBA00008000"/>
    </source>
</evidence>
<evidence type="ECO:0000313" key="7">
    <source>
        <dbReference type="EMBL" id="KYH32536.1"/>
    </source>
</evidence>
<evidence type="ECO:0000256" key="1">
    <source>
        <dbReference type="ARBA" id="ARBA00001974"/>
    </source>
</evidence>
<evidence type="ECO:0000256" key="4">
    <source>
        <dbReference type="ARBA" id="ARBA00022827"/>
    </source>
</evidence>
<dbReference type="InterPro" id="IPR051914">
    <property type="entry name" value="FAD-linked_OxidoTrans_Type4"/>
</dbReference>
<gene>
    <name evidence="7" type="ORF">MOMUL_11370</name>
</gene>
<evidence type="ECO:0000313" key="8">
    <source>
        <dbReference type="Proteomes" id="UP000075670"/>
    </source>
</evidence>
<dbReference type="SUPFAM" id="SSF55103">
    <property type="entry name" value="FAD-linked oxidases, C-terminal domain"/>
    <property type="match status" value="1"/>
</dbReference>
<name>A0A151AY19_9FIRM</name>
<comment type="similarity">
    <text evidence="2">Belongs to the FAD-binding oxidoreductase/transferase type 4 family.</text>
</comment>